<dbReference type="Proteomes" id="UP000027238">
    <property type="component" value="Unassembled WGS sequence"/>
</dbReference>
<evidence type="ECO:0000313" key="3">
    <source>
        <dbReference type="Proteomes" id="UP000027238"/>
    </source>
</evidence>
<dbReference type="HOGENOM" id="CLU_1337439_0_0_1"/>
<dbReference type="Gene3D" id="3.60.21.10">
    <property type="match status" value="1"/>
</dbReference>
<sequence length="205" mass="22933">MAPDTADDQGGDAKGIEKRRAEYLDWGGIIYLDCTSATILLPGRRRRRRREIRVMAASAPLGTATGRSSTRAPACRTRGPVPCPGHRHPRHPRAAQGYMNHSRGSLGCWLLLREVWRARPRLQVFGHVHRGYGREAVMFVVLQAAYEDVVLRDAVAKQQGTASSWIEGWVALGRCFGAWAPYVVESGSEAERRDRSCECRHRGRD</sequence>
<comment type="caution">
    <text evidence="2">The sequence shown here is derived from an EMBL/GenBank/DDBJ whole genome shotgun (WGS) entry which is preliminary data.</text>
</comment>
<dbReference type="EMBL" id="JMSE01000882">
    <property type="protein sequence ID" value="KDN66863.1"/>
    <property type="molecule type" value="Genomic_DNA"/>
</dbReference>
<dbReference type="InterPro" id="IPR029052">
    <property type="entry name" value="Metallo-depent_PP-like"/>
</dbReference>
<evidence type="ECO:0000256" key="1">
    <source>
        <dbReference type="SAM" id="MobiDB-lite"/>
    </source>
</evidence>
<organism evidence="2 3">
    <name type="scientific">Colletotrichum sublineola</name>
    <name type="common">Sorghum anthracnose fungus</name>
    <dbReference type="NCBI Taxonomy" id="1173701"/>
    <lineage>
        <taxon>Eukaryota</taxon>
        <taxon>Fungi</taxon>
        <taxon>Dikarya</taxon>
        <taxon>Ascomycota</taxon>
        <taxon>Pezizomycotina</taxon>
        <taxon>Sordariomycetes</taxon>
        <taxon>Hypocreomycetidae</taxon>
        <taxon>Glomerellales</taxon>
        <taxon>Glomerellaceae</taxon>
        <taxon>Colletotrichum</taxon>
        <taxon>Colletotrichum graminicola species complex</taxon>
    </lineage>
</organism>
<protein>
    <submittedName>
        <fullName evidence="2">Putative metallophosphoesterase domain-containing protein</fullName>
    </submittedName>
</protein>
<keyword evidence="3" id="KW-1185">Reference proteome</keyword>
<dbReference type="AlphaFoldDB" id="A0A066XCF1"/>
<dbReference type="OrthoDB" id="630188at2759"/>
<feature type="region of interest" description="Disordered" evidence="1">
    <location>
        <begin position="62"/>
        <end position="97"/>
    </location>
</feature>
<reference evidence="3" key="1">
    <citation type="journal article" date="2014" name="Genome Announc.">
        <title>Draft genome sequence of Colletotrichum sublineola, a destructive pathogen of cultivated sorghum.</title>
        <authorList>
            <person name="Baroncelli R."/>
            <person name="Sanz-Martin J.M."/>
            <person name="Rech G.E."/>
            <person name="Sukno S.A."/>
            <person name="Thon M.R."/>
        </authorList>
    </citation>
    <scope>NUCLEOTIDE SEQUENCE [LARGE SCALE GENOMIC DNA]</scope>
    <source>
        <strain evidence="3">TX430BB</strain>
    </source>
</reference>
<evidence type="ECO:0000313" key="2">
    <source>
        <dbReference type="EMBL" id="KDN66863.1"/>
    </source>
</evidence>
<accession>A0A066XCF1</accession>
<gene>
    <name evidence="2" type="ORF">CSUB01_03894</name>
</gene>
<proteinExistence type="predicted"/>
<name>A0A066XCF1_COLSU</name>